<dbReference type="CDD" id="cd07326">
    <property type="entry name" value="M56_BlaR1_MecR1_like"/>
    <property type="match status" value="1"/>
</dbReference>
<protein>
    <recommendedName>
        <fullName evidence="3">Peptidase M56 domain-containing protein</fullName>
    </recommendedName>
</protein>
<evidence type="ECO:0000313" key="2">
    <source>
        <dbReference type="EMBL" id="CBH75918.1"/>
    </source>
</evidence>
<comment type="caution">
    <text evidence="2">The sequence shown here is derived from an EMBL/GenBank/DDBJ whole genome shotgun (WGS) entry which is preliminary data.</text>
</comment>
<feature type="transmembrane region" description="Helical" evidence="1">
    <location>
        <begin position="128"/>
        <end position="146"/>
    </location>
</feature>
<feature type="transmembrane region" description="Helical" evidence="1">
    <location>
        <begin position="93"/>
        <end position="116"/>
    </location>
</feature>
<accession>E6PHI0</accession>
<feature type="transmembrane region" description="Helical" evidence="1">
    <location>
        <begin position="52"/>
        <end position="72"/>
    </location>
</feature>
<proteinExistence type="predicted"/>
<dbReference type="EMBL" id="CABL01000017">
    <property type="protein sequence ID" value="CBH75918.1"/>
    <property type="molecule type" value="Genomic_DNA"/>
</dbReference>
<keyword evidence="1" id="KW-0812">Transmembrane</keyword>
<keyword evidence="1" id="KW-0472">Membrane</keyword>
<sequence>MPKPAHCKLSGDARLRRRIASRIRTSSRATAICIEVAMSHVASVVVQCILSGAVFTSLCAAIVIPPLAWLGVRILGPAIVAMHDDRPRQASAAAFAAAMPGALFLILVSFGLAIGPTSPCLEMPAGKVLYALLLGLLLFAFARAAMRAIARRRELATLLGGALPAQGRAAAVARAVGVTLYELPDDRRCLVFVANAPHLAVYISSFALHHFDEGELTAALHHERAHIDRNDHSIASWLSFLTDLVPFPVGDIVDIYRFSREFCADENAIAHVERTALASALLCVARGGALHAPMGALAFAERNAIHGRLDALLRPECGISENRWRRTYVTGALALMFALGVATPMLGEFFFACTTSRLIG</sequence>
<organism evidence="2">
    <name type="scientific">mine drainage metagenome</name>
    <dbReference type="NCBI Taxonomy" id="410659"/>
    <lineage>
        <taxon>unclassified sequences</taxon>
        <taxon>metagenomes</taxon>
        <taxon>ecological metagenomes</taxon>
    </lineage>
</organism>
<dbReference type="PANTHER" id="PTHR34978">
    <property type="entry name" value="POSSIBLE SENSOR-TRANSDUCER PROTEIN BLAR"/>
    <property type="match status" value="1"/>
</dbReference>
<evidence type="ECO:0000256" key="1">
    <source>
        <dbReference type="SAM" id="Phobius"/>
    </source>
</evidence>
<feature type="transmembrane region" description="Helical" evidence="1">
    <location>
        <begin position="328"/>
        <end position="352"/>
    </location>
</feature>
<gene>
    <name evidence="2" type="ORF">CARN1_1085</name>
</gene>
<evidence type="ECO:0008006" key="3">
    <source>
        <dbReference type="Google" id="ProtNLM"/>
    </source>
</evidence>
<dbReference type="PANTHER" id="PTHR34978:SF3">
    <property type="entry name" value="SLR0241 PROTEIN"/>
    <property type="match status" value="1"/>
</dbReference>
<dbReference type="AlphaFoldDB" id="E6PHI0"/>
<name>E6PHI0_9ZZZZ</name>
<keyword evidence="1" id="KW-1133">Transmembrane helix</keyword>
<dbReference type="InterPro" id="IPR052173">
    <property type="entry name" value="Beta-lactam_resp_regulator"/>
</dbReference>
<reference evidence="2" key="1">
    <citation type="submission" date="2009-10" db="EMBL/GenBank/DDBJ databases">
        <title>Diversity of trophic interactions inside an arsenic-rich microbial ecosystem.</title>
        <authorList>
            <person name="Bertin P.N."/>
            <person name="Heinrich-Salmeron A."/>
            <person name="Pelletier E."/>
            <person name="Goulhen-Chollet F."/>
            <person name="Arsene-Ploetze F."/>
            <person name="Gallien S."/>
            <person name="Calteau A."/>
            <person name="Vallenet D."/>
            <person name="Casiot C."/>
            <person name="Chane-Woon-Ming B."/>
            <person name="Giloteaux L."/>
            <person name="Barakat M."/>
            <person name="Bonnefoy V."/>
            <person name="Bruneel O."/>
            <person name="Chandler M."/>
            <person name="Cleiss J."/>
            <person name="Duran R."/>
            <person name="Elbaz-Poulichet F."/>
            <person name="Fonknechten N."/>
            <person name="Lauga B."/>
            <person name="Mornico D."/>
            <person name="Ortet P."/>
            <person name="Schaeffer C."/>
            <person name="Siguier P."/>
            <person name="Alexander Thil Smith A."/>
            <person name="Van Dorsselaer A."/>
            <person name="Weissenbach J."/>
            <person name="Medigue C."/>
            <person name="Le Paslier D."/>
        </authorList>
    </citation>
    <scope>NUCLEOTIDE SEQUENCE</scope>
</reference>